<proteinExistence type="predicted"/>
<dbReference type="Pfam" id="PF12697">
    <property type="entry name" value="Abhydrolase_6"/>
    <property type="match status" value="1"/>
</dbReference>
<dbReference type="SUPFAM" id="SSF53474">
    <property type="entry name" value="alpha/beta-Hydrolases"/>
    <property type="match status" value="1"/>
</dbReference>
<dbReference type="InterPro" id="IPR050266">
    <property type="entry name" value="AB_hydrolase_sf"/>
</dbReference>
<keyword evidence="2" id="KW-0378">Hydrolase</keyword>
<reference evidence="2 3" key="1">
    <citation type="journal article" date="2016" name="Nat. Commun.">
        <title>Ectomycorrhizal ecology is imprinted in the genome of the dominant symbiotic fungus Cenococcum geophilum.</title>
        <authorList>
            <consortium name="DOE Joint Genome Institute"/>
            <person name="Peter M."/>
            <person name="Kohler A."/>
            <person name="Ohm R.A."/>
            <person name="Kuo A."/>
            <person name="Krutzmann J."/>
            <person name="Morin E."/>
            <person name="Arend M."/>
            <person name="Barry K.W."/>
            <person name="Binder M."/>
            <person name="Choi C."/>
            <person name="Clum A."/>
            <person name="Copeland A."/>
            <person name="Grisel N."/>
            <person name="Haridas S."/>
            <person name="Kipfer T."/>
            <person name="LaButti K."/>
            <person name="Lindquist E."/>
            <person name="Lipzen A."/>
            <person name="Maire R."/>
            <person name="Meier B."/>
            <person name="Mihaltcheva S."/>
            <person name="Molinier V."/>
            <person name="Murat C."/>
            <person name="Poggeler S."/>
            <person name="Quandt C.A."/>
            <person name="Sperisen C."/>
            <person name="Tritt A."/>
            <person name="Tisserant E."/>
            <person name="Crous P.W."/>
            <person name="Henrissat B."/>
            <person name="Nehls U."/>
            <person name="Egli S."/>
            <person name="Spatafora J.W."/>
            <person name="Grigoriev I.V."/>
            <person name="Martin F.M."/>
        </authorList>
    </citation>
    <scope>NUCLEOTIDE SEQUENCE [LARGE SCALE GENOMIC DNA]</scope>
    <source>
        <strain evidence="2 3">CBS 207.34</strain>
    </source>
</reference>
<dbReference type="GO" id="GO:0047372">
    <property type="term" value="F:monoacylglycerol lipase activity"/>
    <property type="evidence" value="ECO:0007669"/>
    <property type="project" value="TreeGrafter"/>
</dbReference>
<dbReference type="InterPro" id="IPR000073">
    <property type="entry name" value="AB_hydrolase_1"/>
</dbReference>
<dbReference type="PANTHER" id="PTHR43798">
    <property type="entry name" value="MONOACYLGLYCEROL LIPASE"/>
    <property type="match status" value="1"/>
</dbReference>
<feature type="domain" description="AB hydrolase-1" evidence="1">
    <location>
        <begin position="26"/>
        <end position="142"/>
    </location>
</feature>
<dbReference type="OrthoDB" id="8119704at2759"/>
<keyword evidence="3" id="KW-1185">Reference proteome</keyword>
<gene>
    <name evidence="2" type="ORF">AOQ84DRAFT_336896</name>
</gene>
<dbReference type="Proteomes" id="UP000250140">
    <property type="component" value="Unassembled WGS sequence"/>
</dbReference>
<name>A0A8E2F591_9PEZI</name>
<dbReference type="AlphaFoldDB" id="A0A8E2F591"/>
<organism evidence="2 3">
    <name type="scientific">Glonium stellatum</name>
    <dbReference type="NCBI Taxonomy" id="574774"/>
    <lineage>
        <taxon>Eukaryota</taxon>
        <taxon>Fungi</taxon>
        <taxon>Dikarya</taxon>
        <taxon>Ascomycota</taxon>
        <taxon>Pezizomycotina</taxon>
        <taxon>Dothideomycetes</taxon>
        <taxon>Pleosporomycetidae</taxon>
        <taxon>Gloniales</taxon>
        <taxon>Gloniaceae</taxon>
        <taxon>Glonium</taxon>
    </lineage>
</organism>
<protein>
    <submittedName>
        <fullName evidence="2">Alpha/beta-hydrolase</fullName>
    </submittedName>
</protein>
<dbReference type="InterPro" id="IPR029058">
    <property type="entry name" value="AB_hydrolase_fold"/>
</dbReference>
<evidence type="ECO:0000313" key="2">
    <source>
        <dbReference type="EMBL" id="OCL10801.1"/>
    </source>
</evidence>
<dbReference type="EMBL" id="KV749166">
    <property type="protein sequence ID" value="OCL10801.1"/>
    <property type="molecule type" value="Genomic_DNA"/>
</dbReference>
<dbReference type="GO" id="GO:0046464">
    <property type="term" value="P:acylglycerol catabolic process"/>
    <property type="evidence" value="ECO:0007669"/>
    <property type="project" value="TreeGrafter"/>
</dbReference>
<accession>A0A8E2F591</accession>
<dbReference type="GO" id="GO:0016020">
    <property type="term" value="C:membrane"/>
    <property type="evidence" value="ECO:0007669"/>
    <property type="project" value="TreeGrafter"/>
</dbReference>
<evidence type="ECO:0000259" key="1">
    <source>
        <dbReference type="Pfam" id="PF12697"/>
    </source>
</evidence>
<dbReference type="Gene3D" id="3.40.50.1820">
    <property type="entry name" value="alpha/beta hydrolase"/>
    <property type="match status" value="1"/>
</dbReference>
<sequence length="269" mass="29070">MSPAIITDSDPTLPYTALNSDGIQTILLVHGAFSSAQEWDVVVSQIPQKYHILLPDLPSHGRGSSIGPFNVELAARLLANIITAHAHGGKAHIVGLSLGAHVVAHLASNYPDLVDTVFASGFKILKPSFITPMLPSLFYSMQHATNMLPRSLIRMAMDGADITTTQNGVISIALCREIINIFTTAHAQEPIAARTLVVAATKSGLVPSNDSVEDAKVFTSIARKGNELSKGVQHKGMRHPWNRQSPELFAEAIICWIEQRTLPNGFQDI</sequence>
<dbReference type="PANTHER" id="PTHR43798:SF5">
    <property type="entry name" value="MONOACYLGLYCEROL LIPASE ABHD6"/>
    <property type="match status" value="1"/>
</dbReference>
<evidence type="ECO:0000313" key="3">
    <source>
        <dbReference type="Proteomes" id="UP000250140"/>
    </source>
</evidence>